<dbReference type="KEGG" id="toc:Toce_1277"/>
<dbReference type="RefSeq" id="WP_013276072.1">
    <property type="nucleotide sequence ID" value="NC_014377.1"/>
</dbReference>
<organism evidence="2 3">
    <name type="scientific">Thermosediminibacter oceani (strain ATCC BAA-1034 / DSM 16646 / JW/IW-1228P)</name>
    <dbReference type="NCBI Taxonomy" id="555079"/>
    <lineage>
        <taxon>Bacteria</taxon>
        <taxon>Bacillati</taxon>
        <taxon>Bacillota</taxon>
        <taxon>Clostridia</taxon>
        <taxon>Thermosediminibacterales</taxon>
        <taxon>Thermosediminibacteraceae</taxon>
        <taxon>Thermosediminibacter</taxon>
    </lineage>
</organism>
<dbReference type="Proteomes" id="UP000000272">
    <property type="component" value="Chromosome"/>
</dbReference>
<feature type="coiled-coil region" evidence="1">
    <location>
        <begin position="35"/>
        <end position="62"/>
    </location>
</feature>
<evidence type="ECO:0008006" key="4">
    <source>
        <dbReference type="Google" id="ProtNLM"/>
    </source>
</evidence>
<dbReference type="STRING" id="555079.Toce_1277"/>
<keyword evidence="1" id="KW-0175">Coiled coil</keyword>
<name>D9S3Q6_THEOJ</name>
<dbReference type="EMBL" id="CP002131">
    <property type="protein sequence ID" value="ADL08033.1"/>
    <property type="molecule type" value="Genomic_DNA"/>
</dbReference>
<sequence>MYNIKHMTILLIAVFFALGIGIAIGFTANSDKLLVKQQKIIIDQLEENYNRLKESSRMKERQLALFIERQKREYEFLDQSFDILLAGRLQGKKALIIELGSSDKSDEIVDYLEKAGAQIQLITKVNEELDSSDLDVFAEAFATGNIEKLQYLKEAGLIKFIGTYDNLFDFIVLIRNDDKNNPLSAVGKLVKLKPVALVQTSNLPKLDLKDSDRLFYIDNIDTAIGKYKMIISLMNNL</sequence>
<dbReference type="GO" id="GO:0055070">
    <property type="term" value="P:copper ion homeostasis"/>
    <property type="evidence" value="ECO:0007669"/>
    <property type="project" value="InterPro"/>
</dbReference>
<dbReference type="AlphaFoldDB" id="D9S3Q6"/>
<dbReference type="GO" id="GO:0016020">
    <property type="term" value="C:membrane"/>
    <property type="evidence" value="ECO:0007669"/>
    <property type="project" value="InterPro"/>
</dbReference>
<gene>
    <name evidence="2" type="ordered locus">Toce_1277</name>
</gene>
<reference evidence="2 3" key="1">
    <citation type="journal article" date="2010" name="Stand. Genomic Sci.">
        <title>Complete genome sequence of Thermosediminibacter oceani type strain (JW/IW-1228P).</title>
        <authorList>
            <person name="Pitluck S."/>
            <person name="Yasawong M."/>
            <person name="Munk C."/>
            <person name="Nolan M."/>
            <person name="Lapidus A."/>
            <person name="Lucas S."/>
            <person name="Glavina Del Rio T."/>
            <person name="Tice H."/>
            <person name="Cheng J.F."/>
            <person name="Bruce D."/>
            <person name="Detter C."/>
            <person name="Tapia R."/>
            <person name="Han C."/>
            <person name="Goodwin L."/>
            <person name="Liolios K."/>
            <person name="Ivanova N."/>
            <person name="Mavromatis K."/>
            <person name="Mikhailova N."/>
            <person name="Pati A."/>
            <person name="Chen A."/>
            <person name="Palaniappan K."/>
            <person name="Land M."/>
            <person name="Hauser L."/>
            <person name="Chang Y.J."/>
            <person name="Jeffries C.D."/>
            <person name="Rohde M."/>
            <person name="Spring S."/>
            <person name="Sikorski J."/>
            <person name="Goker M."/>
            <person name="Woyke T."/>
            <person name="Bristow J."/>
            <person name="Eisen J.A."/>
            <person name="Markowitz V."/>
            <person name="Hugenholtz P."/>
            <person name="Kyrpides N.C."/>
            <person name="Klenk H.P."/>
        </authorList>
    </citation>
    <scope>NUCLEOTIDE SEQUENCE [LARGE SCALE GENOMIC DNA]</scope>
    <source>
        <strain evidence="3">ATCC BAA-1034 / DSM 16646 / JW/IW-1228P</strain>
    </source>
</reference>
<accession>D9S3Q6</accession>
<dbReference type="HOGENOM" id="CLU_1170217_0_0_9"/>
<dbReference type="Pfam" id="PF11382">
    <property type="entry name" value="MctB"/>
    <property type="match status" value="1"/>
</dbReference>
<keyword evidence="3" id="KW-1185">Reference proteome</keyword>
<protein>
    <recommendedName>
        <fullName evidence="4">Copper transport outer membrane protein, MctB</fullName>
    </recommendedName>
</protein>
<evidence type="ECO:0000313" key="3">
    <source>
        <dbReference type="Proteomes" id="UP000000272"/>
    </source>
</evidence>
<dbReference type="OrthoDB" id="2382049at2"/>
<dbReference type="InterPro" id="IPR021522">
    <property type="entry name" value="MctB"/>
</dbReference>
<evidence type="ECO:0000313" key="2">
    <source>
        <dbReference type="EMBL" id="ADL08033.1"/>
    </source>
</evidence>
<evidence type="ECO:0000256" key="1">
    <source>
        <dbReference type="SAM" id="Coils"/>
    </source>
</evidence>
<proteinExistence type="predicted"/>